<proteinExistence type="predicted"/>
<dbReference type="InParanoid" id="A0A2K3DCH8"/>
<dbReference type="InterPro" id="IPR029063">
    <property type="entry name" value="SAM-dependent_MTases_sf"/>
</dbReference>
<name>A0A2K3DCH8_CHLRE</name>
<dbReference type="Gene3D" id="3.40.50.150">
    <property type="entry name" value="Vaccinia Virus protein VP39"/>
    <property type="match status" value="1"/>
</dbReference>
<protein>
    <submittedName>
        <fullName evidence="1">Uncharacterized protein</fullName>
    </submittedName>
</protein>
<dbReference type="OrthoDB" id="537688at2759"/>
<sequence>MGSQAAPSGSSGLAPVLDAVFGGGSGGSGAGDQGPQLVVQVGCGRQAALEWGVRLRERGGGLLLCVDYFLVAWADRVMAGAAGASGGTAAAGQQQQALGADLLAAPLRQLLAAVQAAGLRQWVLPLPGHPRDVLRALTALGAAPDVISLGAVEGAGAGGNREALERWLALLPAGGVLVLAHANSSTAADVSSFAAAAGAAVVTLASHSLVVKGGGGGAGTTAGAAVQQPAGGAAAAGVESCDPAGAVPPAGWAPCGMKFIQVDMAGRAVSAAFVSQGPWGNLLSPYYMGLAVAQLLGFPYRYHSGFSEDAWLRHLPREVAPGLVCANASEVARACQRCADPNMWEFAHGCDAGWTRTRKAMQHVTRAALESWAQAAGKALPAFEAGDAVIQVRCAQDTLLAHGYYGPTAFSAYTTYLPPDTKRVFAIYAHHGHNGPAVYTPCDKLVDAMGRFITQRRPGVSFGILGGEKWEDFARLVYAPVAFRDSMSSFGLWATLANTGRVFAPPGLAPIKDSHKSLDYTLPYVDDTYRFVNVPVLYPEVARRLNLTTDLADQSPQIDRIIAWLESN</sequence>
<dbReference type="Gramene" id="PNW78237">
    <property type="protein sequence ID" value="PNW78237"/>
    <property type="gene ID" value="CHLRE_09g386759v5"/>
</dbReference>
<accession>A0A2K3DCH8</accession>
<evidence type="ECO:0000313" key="1">
    <source>
        <dbReference type="EMBL" id="PNW78237.1"/>
    </source>
</evidence>
<evidence type="ECO:0000313" key="2">
    <source>
        <dbReference type="Proteomes" id="UP000006906"/>
    </source>
</evidence>
<reference evidence="1 2" key="1">
    <citation type="journal article" date="2007" name="Science">
        <title>The Chlamydomonas genome reveals the evolution of key animal and plant functions.</title>
        <authorList>
            <person name="Merchant S.S."/>
            <person name="Prochnik S.E."/>
            <person name="Vallon O."/>
            <person name="Harris E.H."/>
            <person name="Karpowicz S.J."/>
            <person name="Witman G.B."/>
            <person name="Terry A."/>
            <person name="Salamov A."/>
            <person name="Fritz-Laylin L.K."/>
            <person name="Marechal-Drouard L."/>
            <person name="Marshall W.F."/>
            <person name="Qu L.H."/>
            <person name="Nelson D.R."/>
            <person name="Sanderfoot A.A."/>
            <person name="Spalding M.H."/>
            <person name="Kapitonov V.V."/>
            <person name="Ren Q."/>
            <person name="Ferris P."/>
            <person name="Lindquist E."/>
            <person name="Shapiro H."/>
            <person name="Lucas S.M."/>
            <person name="Grimwood J."/>
            <person name="Schmutz J."/>
            <person name="Cardol P."/>
            <person name="Cerutti H."/>
            <person name="Chanfreau G."/>
            <person name="Chen C.L."/>
            <person name="Cognat V."/>
            <person name="Croft M.T."/>
            <person name="Dent R."/>
            <person name="Dutcher S."/>
            <person name="Fernandez E."/>
            <person name="Fukuzawa H."/>
            <person name="Gonzalez-Ballester D."/>
            <person name="Gonzalez-Halphen D."/>
            <person name="Hallmann A."/>
            <person name="Hanikenne M."/>
            <person name="Hippler M."/>
            <person name="Inwood W."/>
            <person name="Jabbari K."/>
            <person name="Kalanon M."/>
            <person name="Kuras R."/>
            <person name="Lefebvre P.A."/>
            <person name="Lemaire S.D."/>
            <person name="Lobanov A.V."/>
            <person name="Lohr M."/>
            <person name="Manuell A."/>
            <person name="Meier I."/>
            <person name="Mets L."/>
            <person name="Mittag M."/>
            <person name="Mittelmeier T."/>
            <person name="Moroney J.V."/>
            <person name="Moseley J."/>
            <person name="Napoli C."/>
            <person name="Nedelcu A.M."/>
            <person name="Niyogi K."/>
            <person name="Novoselov S.V."/>
            <person name="Paulsen I.T."/>
            <person name="Pazour G."/>
            <person name="Purton S."/>
            <person name="Ral J.P."/>
            <person name="Riano-Pachon D.M."/>
            <person name="Riekhof W."/>
            <person name="Rymarquis L."/>
            <person name="Schroda M."/>
            <person name="Stern D."/>
            <person name="Umen J."/>
            <person name="Willows R."/>
            <person name="Wilson N."/>
            <person name="Zimmer S.L."/>
            <person name="Allmer J."/>
            <person name="Balk J."/>
            <person name="Bisova K."/>
            <person name="Chen C.J."/>
            <person name="Elias M."/>
            <person name="Gendler K."/>
            <person name="Hauser C."/>
            <person name="Lamb M.R."/>
            <person name="Ledford H."/>
            <person name="Long J.C."/>
            <person name="Minagawa J."/>
            <person name="Page M.D."/>
            <person name="Pan J."/>
            <person name="Pootakham W."/>
            <person name="Roje S."/>
            <person name="Rose A."/>
            <person name="Stahlberg E."/>
            <person name="Terauchi A.M."/>
            <person name="Yang P."/>
            <person name="Ball S."/>
            <person name="Bowler C."/>
            <person name="Dieckmann C.L."/>
            <person name="Gladyshev V.N."/>
            <person name="Green P."/>
            <person name="Jorgensen R."/>
            <person name="Mayfield S."/>
            <person name="Mueller-Roeber B."/>
            <person name="Rajamani S."/>
            <person name="Sayre R.T."/>
            <person name="Brokstein P."/>
            <person name="Dubchak I."/>
            <person name="Goodstein D."/>
            <person name="Hornick L."/>
            <person name="Huang Y.W."/>
            <person name="Jhaveri J."/>
            <person name="Luo Y."/>
            <person name="Martinez D."/>
            <person name="Ngau W.C."/>
            <person name="Otillar B."/>
            <person name="Poliakov A."/>
            <person name="Porter A."/>
            <person name="Szajkowski L."/>
            <person name="Werner G."/>
            <person name="Zhou K."/>
            <person name="Grigoriev I.V."/>
            <person name="Rokhsar D.S."/>
            <person name="Grossman A.R."/>
        </authorList>
    </citation>
    <scope>NUCLEOTIDE SEQUENCE [LARGE SCALE GENOMIC DNA]</scope>
    <source>
        <strain evidence="2">CC-503</strain>
    </source>
</reference>
<dbReference type="KEGG" id="cre:CHLRE_09g386759v5"/>
<dbReference type="ExpressionAtlas" id="A0A2K3DCH8">
    <property type="expression patterns" value="baseline"/>
</dbReference>
<dbReference type="EMBL" id="CM008970">
    <property type="protein sequence ID" value="PNW78237.1"/>
    <property type="molecule type" value="Genomic_DNA"/>
</dbReference>
<dbReference type="Proteomes" id="UP000006906">
    <property type="component" value="Chromosome 9"/>
</dbReference>
<dbReference type="AlphaFoldDB" id="A0A2K3DCH8"/>
<dbReference type="RefSeq" id="XP_042920711.1">
    <property type="nucleotide sequence ID" value="XM_043065415.1"/>
</dbReference>
<keyword evidence="2" id="KW-1185">Reference proteome</keyword>
<gene>
    <name evidence="1" type="ORF">CHLRE_09g386759v5</name>
</gene>
<dbReference type="GeneID" id="5720820"/>
<organism evidence="1 2">
    <name type="scientific">Chlamydomonas reinhardtii</name>
    <name type="common">Chlamydomonas smithii</name>
    <dbReference type="NCBI Taxonomy" id="3055"/>
    <lineage>
        <taxon>Eukaryota</taxon>
        <taxon>Viridiplantae</taxon>
        <taxon>Chlorophyta</taxon>
        <taxon>core chlorophytes</taxon>
        <taxon>Chlorophyceae</taxon>
        <taxon>CS clade</taxon>
        <taxon>Chlamydomonadales</taxon>
        <taxon>Chlamydomonadaceae</taxon>
        <taxon>Chlamydomonas</taxon>
    </lineage>
</organism>